<reference evidence="2 3" key="1">
    <citation type="submission" date="2017-06" db="EMBL/GenBank/DDBJ databases">
        <title>Reclassification of a Polynucleobacter cosmopolitanus strain isolated from tropical Lake Victoria as Polynucleobacter victoriensis comb. nov.</title>
        <authorList>
            <person name="Hahn M.W."/>
        </authorList>
    </citation>
    <scope>NUCLEOTIDE SEQUENCE [LARGE SCALE GENOMIC DNA]</scope>
    <source>
        <strain evidence="2 3">MWH-MoIso2</strain>
    </source>
</reference>
<protein>
    <recommendedName>
        <fullName evidence="4">Egg lysin</fullName>
    </recommendedName>
</protein>
<dbReference type="InterPro" id="IPR021830">
    <property type="entry name" value="DUF3422"/>
</dbReference>
<dbReference type="Proteomes" id="UP000215188">
    <property type="component" value="Unassembled WGS sequence"/>
</dbReference>
<dbReference type="OrthoDB" id="9767470at2"/>
<comment type="caution">
    <text evidence="2">The sequence shown here is derived from an EMBL/GenBank/DDBJ whole genome shotgun (WGS) entry which is preliminary data.</text>
</comment>
<organism evidence="2 3">
    <name type="scientific">Polynucleobacter cosmopolitanus</name>
    <dbReference type="NCBI Taxonomy" id="351345"/>
    <lineage>
        <taxon>Bacteria</taxon>
        <taxon>Pseudomonadati</taxon>
        <taxon>Pseudomonadota</taxon>
        <taxon>Betaproteobacteria</taxon>
        <taxon>Burkholderiales</taxon>
        <taxon>Burkholderiaceae</taxon>
        <taxon>Polynucleobacter</taxon>
    </lineage>
</organism>
<evidence type="ECO:0008006" key="4">
    <source>
        <dbReference type="Google" id="ProtNLM"/>
    </source>
</evidence>
<evidence type="ECO:0000313" key="3">
    <source>
        <dbReference type="Proteomes" id="UP000215188"/>
    </source>
</evidence>
<accession>A0A229FXC8</accession>
<keyword evidence="3" id="KW-1185">Reference proteome</keyword>
<proteinExistence type="predicted"/>
<name>A0A229FXC8_9BURK</name>
<keyword evidence="1" id="KW-1133">Transmembrane helix</keyword>
<feature type="transmembrane region" description="Helical" evidence="1">
    <location>
        <begin position="412"/>
        <end position="434"/>
    </location>
</feature>
<feature type="transmembrane region" description="Helical" evidence="1">
    <location>
        <begin position="384"/>
        <end position="406"/>
    </location>
</feature>
<dbReference type="RefSeq" id="WP_089515529.1">
    <property type="nucleotide sequence ID" value="NZ_NJGG01000001.1"/>
</dbReference>
<evidence type="ECO:0000256" key="1">
    <source>
        <dbReference type="SAM" id="Phobius"/>
    </source>
</evidence>
<dbReference type="EMBL" id="NJGG01000001">
    <property type="protein sequence ID" value="OXL16502.1"/>
    <property type="molecule type" value="Genomic_DNA"/>
</dbReference>
<dbReference type="Pfam" id="PF11902">
    <property type="entry name" value="DUF3422"/>
    <property type="match status" value="1"/>
</dbReference>
<gene>
    <name evidence="2" type="ORF">AOC33_05465</name>
</gene>
<keyword evidence="1" id="KW-0812">Transmembrane</keyword>
<sequence>MRSYDHPLRTLLHEEVHARPPVALWPRDRILNQAFLLKGDDRQQQLDWINAINEQTKQTIDLNHGQTFRIIELRPAPQRIIIKWELHGEFSSISAMIQQDQLITEAPIKSRVVLENEVNQLLAKLNIKPLHEAGGLRISAIDVTFEDRDLFKGADEVSHLFSGNTLIGSTILTNQKAQLWTDLQVNEDGYISFLVPHAGMGSRQAGRVARRITEVEIYRMASMLAFPVAKSLSGPLRNAEAELSELSKEISMAQNQESMATHQDGEFLERISTLASKIEEWISEHGLRFTAAEAYSQLTAKNLEELSETSLPGVQTLSEFMERRFAPAMSTCSWTQRRLRELSDRISRTTQILRTRIEFVNERQTQELLASMDRRAKIQLRLQATVEGVSVLVLTYYAVSLIIYMAKGVKELGLMVPAELIGGASAPIIAYGIYALNKLRKKKFDPD</sequence>
<dbReference type="AlphaFoldDB" id="A0A229FXC8"/>
<evidence type="ECO:0000313" key="2">
    <source>
        <dbReference type="EMBL" id="OXL16502.1"/>
    </source>
</evidence>
<keyword evidence="1" id="KW-0472">Membrane</keyword>